<protein>
    <submittedName>
        <fullName evidence="1">Uncharacterized protein</fullName>
    </submittedName>
</protein>
<name>A0A0E9Q2Y0_ANGAN</name>
<dbReference type="EMBL" id="GBXM01098109">
    <property type="protein sequence ID" value="JAH10468.1"/>
    <property type="molecule type" value="Transcribed_RNA"/>
</dbReference>
<reference evidence="1" key="2">
    <citation type="journal article" date="2015" name="Fish Shellfish Immunol.">
        <title>Early steps in the European eel (Anguilla anguilla)-Vibrio vulnificus interaction in the gills: Role of the RtxA13 toxin.</title>
        <authorList>
            <person name="Callol A."/>
            <person name="Pajuelo D."/>
            <person name="Ebbesson L."/>
            <person name="Teles M."/>
            <person name="MacKenzie S."/>
            <person name="Amaro C."/>
        </authorList>
    </citation>
    <scope>NUCLEOTIDE SEQUENCE</scope>
</reference>
<accession>A0A0E9Q2Y0</accession>
<reference evidence="1" key="1">
    <citation type="submission" date="2014-11" db="EMBL/GenBank/DDBJ databases">
        <authorList>
            <person name="Amaro Gonzalez C."/>
        </authorList>
    </citation>
    <scope>NUCLEOTIDE SEQUENCE</scope>
</reference>
<sequence>MAKRNAQQGYLIMIMSSTSIDEYC</sequence>
<dbReference type="AlphaFoldDB" id="A0A0E9Q2Y0"/>
<proteinExistence type="predicted"/>
<evidence type="ECO:0000313" key="1">
    <source>
        <dbReference type="EMBL" id="JAH10468.1"/>
    </source>
</evidence>
<organism evidence="1">
    <name type="scientific">Anguilla anguilla</name>
    <name type="common">European freshwater eel</name>
    <name type="synonym">Muraena anguilla</name>
    <dbReference type="NCBI Taxonomy" id="7936"/>
    <lineage>
        <taxon>Eukaryota</taxon>
        <taxon>Metazoa</taxon>
        <taxon>Chordata</taxon>
        <taxon>Craniata</taxon>
        <taxon>Vertebrata</taxon>
        <taxon>Euteleostomi</taxon>
        <taxon>Actinopterygii</taxon>
        <taxon>Neopterygii</taxon>
        <taxon>Teleostei</taxon>
        <taxon>Anguilliformes</taxon>
        <taxon>Anguillidae</taxon>
        <taxon>Anguilla</taxon>
    </lineage>
</organism>